<keyword evidence="2" id="KW-1185">Reference proteome</keyword>
<dbReference type="Proteomes" id="UP000000663">
    <property type="component" value="Chromosome"/>
</dbReference>
<dbReference type="eggNOG" id="arCOG03113">
    <property type="taxonomic scope" value="Archaea"/>
</dbReference>
<dbReference type="PANTHER" id="PTHR37953:SF1">
    <property type="entry name" value="UPF0127 PROTEIN MJ1496"/>
    <property type="match status" value="1"/>
</dbReference>
<dbReference type="EMBL" id="AM114193">
    <property type="protein sequence ID" value="CAJ35792.1"/>
    <property type="molecule type" value="Genomic_DNA"/>
</dbReference>
<dbReference type="AlphaFoldDB" id="Q0W751"/>
<proteinExistence type="predicted"/>
<evidence type="ECO:0000313" key="1">
    <source>
        <dbReference type="EMBL" id="CAJ35792.1"/>
    </source>
</evidence>
<name>Q0W751_METAR</name>
<dbReference type="STRING" id="351160.RCIX335"/>
<dbReference type="Gene3D" id="2.60.120.1140">
    <property type="entry name" value="Protein of unknown function DUF192"/>
    <property type="match status" value="1"/>
</dbReference>
<dbReference type="Pfam" id="PF02643">
    <property type="entry name" value="DUF192"/>
    <property type="match status" value="1"/>
</dbReference>
<gene>
    <name evidence="1" type="ORF">RCIX335</name>
</gene>
<evidence type="ECO:0008006" key="3">
    <source>
        <dbReference type="Google" id="ProtNLM"/>
    </source>
</evidence>
<sequence>MIGLMFRRSIPEEYALILDMHWEQYIGIHMLFVPFPIDLLYLDSNRQIVDLRHMRAWTGIATSKKPARYAIEMPAGNIERKSLKIGDALEW</sequence>
<dbReference type="InterPro" id="IPR003795">
    <property type="entry name" value="DUF192"/>
</dbReference>
<protein>
    <recommendedName>
        <fullName evidence="3">DUF192 domain-containing protein</fullName>
    </recommendedName>
</protein>
<reference evidence="1 2" key="1">
    <citation type="journal article" date="2006" name="Science">
        <title>Genome of rice cluster I archaea -- the key methane producers in the rice rhizosphere.</title>
        <authorList>
            <person name="Erkel C."/>
            <person name="Kube M."/>
            <person name="Reinhardt R."/>
            <person name="Liesack W."/>
        </authorList>
    </citation>
    <scope>NUCLEOTIDE SEQUENCE [LARGE SCALE GENOMIC DNA]</scope>
    <source>
        <strain evidence="2">DSM 22066 / NBRC 105507 / MRE50</strain>
    </source>
</reference>
<evidence type="ECO:0000313" key="2">
    <source>
        <dbReference type="Proteomes" id="UP000000663"/>
    </source>
</evidence>
<organism evidence="1 2">
    <name type="scientific">Methanocella arvoryzae (strain DSM 22066 / NBRC 105507 / MRE50)</name>
    <dbReference type="NCBI Taxonomy" id="351160"/>
    <lineage>
        <taxon>Archaea</taxon>
        <taxon>Methanobacteriati</taxon>
        <taxon>Methanobacteriota</taxon>
        <taxon>Stenosarchaea group</taxon>
        <taxon>Methanomicrobia</taxon>
        <taxon>Methanocellales</taxon>
        <taxon>Methanocellaceae</taxon>
        <taxon>Methanocella</taxon>
    </lineage>
</organism>
<dbReference type="PATRIC" id="fig|351160.9.peg.2443"/>
<accession>Q0W751</accession>
<dbReference type="KEGG" id="rci:RCIX335"/>
<dbReference type="InterPro" id="IPR038695">
    <property type="entry name" value="Saro_0823-like_sf"/>
</dbReference>
<dbReference type="PANTHER" id="PTHR37953">
    <property type="entry name" value="UPF0127 PROTEIN MJ1496"/>
    <property type="match status" value="1"/>
</dbReference>